<evidence type="ECO:0000256" key="3">
    <source>
        <dbReference type="ARBA" id="ARBA00023237"/>
    </source>
</evidence>
<dbReference type="PANTHER" id="PTHR47234:SF2">
    <property type="entry name" value="TONB-DEPENDENT RECEPTOR"/>
    <property type="match status" value="1"/>
</dbReference>
<evidence type="ECO:0000313" key="4">
    <source>
        <dbReference type="EMBL" id="OHX19762.1"/>
    </source>
</evidence>
<dbReference type="SUPFAM" id="SSF56935">
    <property type="entry name" value="Porins"/>
    <property type="match status" value="1"/>
</dbReference>
<reference evidence="4 5" key="1">
    <citation type="submission" date="2016-09" db="EMBL/GenBank/DDBJ databases">
        <title>Chromobacterium muskegensis sp. nov., an insecticidal bacterium isolated from Sphagnum bogs.</title>
        <authorList>
            <person name="Sparks M.E."/>
            <person name="Blackburn M.B."/>
            <person name="Gundersen-Rindal D.E."/>
            <person name="Mitchell A."/>
            <person name="Farrar R."/>
            <person name="Kuhar D."/>
        </authorList>
    </citation>
    <scope>NUCLEOTIDE SEQUENCE [LARGE SCALE GENOMIC DNA]</scope>
    <source>
        <strain evidence="4 5">14B-1</strain>
    </source>
</reference>
<protein>
    <recommendedName>
        <fullName evidence="6">TonB-dependent receptor-like beta-barrel domain-containing protein</fullName>
    </recommendedName>
</protein>
<proteinExistence type="predicted"/>
<gene>
    <name evidence="4" type="ORF">BI344_17010</name>
</gene>
<evidence type="ECO:0008006" key="6">
    <source>
        <dbReference type="Google" id="ProtNLM"/>
    </source>
</evidence>
<keyword evidence="2" id="KW-0472">Membrane</keyword>
<dbReference type="Proteomes" id="UP000180280">
    <property type="component" value="Unassembled WGS sequence"/>
</dbReference>
<name>A0ABX3CBU1_9NEIS</name>
<accession>A0ABX3CBU1</accession>
<evidence type="ECO:0000256" key="1">
    <source>
        <dbReference type="ARBA" id="ARBA00004442"/>
    </source>
</evidence>
<comment type="caution">
    <text evidence="4">The sequence shown here is derived from an EMBL/GenBank/DDBJ whole genome shotgun (WGS) entry which is preliminary data.</text>
</comment>
<evidence type="ECO:0000256" key="2">
    <source>
        <dbReference type="ARBA" id="ARBA00023136"/>
    </source>
</evidence>
<evidence type="ECO:0000313" key="5">
    <source>
        <dbReference type="Proteomes" id="UP000180280"/>
    </source>
</evidence>
<comment type="subcellular location">
    <subcellularLocation>
        <location evidence="1">Cell outer membrane</location>
    </subcellularLocation>
</comment>
<keyword evidence="5" id="KW-1185">Reference proteome</keyword>
<dbReference type="PANTHER" id="PTHR47234">
    <property type="match status" value="1"/>
</dbReference>
<organism evidence="4 5">
    <name type="scientific">Chromobacterium sphagni</name>
    <dbReference type="NCBI Taxonomy" id="1903179"/>
    <lineage>
        <taxon>Bacteria</taxon>
        <taxon>Pseudomonadati</taxon>
        <taxon>Pseudomonadota</taxon>
        <taxon>Betaproteobacteria</taxon>
        <taxon>Neisseriales</taxon>
        <taxon>Chromobacteriaceae</taxon>
        <taxon>Chromobacterium</taxon>
    </lineage>
</organism>
<dbReference type="InterPro" id="IPR036942">
    <property type="entry name" value="Beta-barrel_TonB_sf"/>
</dbReference>
<dbReference type="EMBL" id="MKCT01000027">
    <property type="protein sequence ID" value="OHX19762.1"/>
    <property type="molecule type" value="Genomic_DNA"/>
</dbReference>
<dbReference type="Gene3D" id="2.40.170.20">
    <property type="entry name" value="TonB-dependent receptor, beta-barrel domain"/>
    <property type="match status" value="1"/>
</dbReference>
<sequence>MAYQSVWPFRSRRVDSVKLSGDGWIAKYTTALADFKASKEIIALPAGMLATAIGAEVRHEKLDSQIQAVARNAIGLASPLPVTSGQRNVSALYAEAEIPVLKGLDFQVATRFDHYNDFGNSSIPKSPSSTSRWRTCCSAALPARAFVRLRSTTYSCRTPKL</sequence>
<keyword evidence="3" id="KW-0998">Cell outer membrane</keyword>